<dbReference type="HOGENOM" id="CLU_1139662_0_0_1"/>
<accession>K4A014</accession>
<proteinExistence type="predicted"/>
<dbReference type="AlphaFoldDB" id="K4A014"/>
<dbReference type="EnsemblPlants" id="KQL26854">
    <property type="protein sequence ID" value="KQL26854"/>
    <property type="gene ID" value="SETIT_032200mg"/>
</dbReference>
<dbReference type="PANTHER" id="PTHR31286">
    <property type="entry name" value="GLYCINE-RICH CELL WALL STRUCTURAL PROTEIN 1.8-LIKE"/>
    <property type="match status" value="1"/>
</dbReference>
<dbReference type="EMBL" id="AGNK02001348">
    <property type="status" value="NOT_ANNOTATED_CDS"/>
    <property type="molecule type" value="Genomic_DNA"/>
</dbReference>
<dbReference type="InParanoid" id="K4A014"/>
<keyword evidence="2" id="KW-1185">Reference proteome</keyword>
<evidence type="ECO:0000313" key="2">
    <source>
        <dbReference type="Proteomes" id="UP000004995"/>
    </source>
</evidence>
<organism evidence="1 2">
    <name type="scientific">Setaria italica</name>
    <name type="common">Foxtail millet</name>
    <name type="synonym">Panicum italicum</name>
    <dbReference type="NCBI Taxonomy" id="4555"/>
    <lineage>
        <taxon>Eukaryota</taxon>
        <taxon>Viridiplantae</taxon>
        <taxon>Streptophyta</taxon>
        <taxon>Embryophyta</taxon>
        <taxon>Tracheophyta</taxon>
        <taxon>Spermatophyta</taxon>
        <taxon>Magnoliopsida</taxon>
        <taxon>Liliopsida</taxon>
        <taxon>Poales</taxon>
        <taxon>Poaceae</taxon>
        <taxon>PACMAD clade</taxon>
        <taxon>Panicoideae</taxon>
        <taxon>Panicodae</taxon>
        <taxon>Paniceae</taxon>
        <taxon>Cenchrinae</taxon>
        <taxon>Setaria</taxon>
    </lineage>
</organism>
<dbReference type="InterPro" id="IPR040256">
    <property type="entry name" value="At4g02000-like"/>
</dbReference>
<protein>
    <submittedName>
        <fullName evidence="1">Uncharacterized protein</fullName>
    </submittedName>
</protein>
<evidence type="ECO:0000313" key="1">
    <source>
        <dbReference type="EnsemblPlants" id="KQL26854"/>
    </source>
</evidence>
<name>K4A014_SETIT</name>
<reference evidence="1" key="2">
    <citation type="submission" date="2018-08" db="UniProtKB">
        <authorList>
            <consortium name="EnsemblPlants"/>
        </authorList>
    </citation>
    <scope>IDENTIFICATION</scope>
    <source>
        <strain evidence="1">Yugu1</strain>
    </source>
</reference>
<dbReference type="Proteomes" id="UP000004995">
    <property type="component" value="Unassembled WGS sequence"/>
</dbReference>
<dbReference type="PANTHER" id="PTHR31286:SF167">
    <property type="entry name" value="OS09G0268800 PROTEIN"/>
    <property type="match status" value="1"/>
</dbReference>
<dbReference type="Gramene" id="KQL26854">
    <property type="protein sequence ID" value="KQL26854"/>
    <property type="gene ID" value="SETIT_032200mg"/>
</dbReference>
<dbReference type="OMA" id="IMEEGSW"/>
<sequence>MAATARAKQGAFNVNELLQKLRLSDTEREGVVLAKKERGNLLEVKWMVVAKLLMVTFRPIVNNLLAVQASCLGDRKRIMEEGSWLFRGCVLMLEEYDGSTDTPMVLPSKVQAWIQIHGIAPLYHTERSVKQLAVKVEKVIGVEMRVKYEKVAHLCAHCGMMGHGHLECGKGEHKEEDLQYGEWMVAVEDTWCPRTPCVRGNLVPKKGRHARRGGMRATGVWKEKYKQVFEGSGSCKRMPEEADL</sequence>
<reference evidence="2" key="1">
    <citation type="journal article" date="2012" name="Nat. Biotechnol.">
        <title>Reference genome sequence of the model plant Setaria.</title>
        <authorList>
            <person name="Bennetzen J.L."/>
            <person name="Schmutz J."/>
            <person name="Wang H."/>
            <person name="Percifield R."/>
            <person name="Hawkins J."/>
            <person name="Pontaroli A.C."/>
            <person name="Estep M."/>
            <person name="Feng L."/>
            <person name="Vaughn J.N."/>
            <person name="Grimwood J."/>
            <person name="Jenkins J."/>
            <person name="Barry K."/>
            <person name="Lindquist E."/>
            <person name="Hellsten U."/>
            <person name="Deshpande S."/>
            <person name="Wang X."/>
            <person name="Wu X."/>
            <person name="Mitros T."/>
            <person name="Triplett J."/>
            <person name="Yang X."/>
            <person name="Ye C.Y."/>
            <person name="Mauro-Herrera M."/>
            <person name="Wang L."/>
            <person name="Li P."/>
            <person name="Sharma M."/>
            <person name="Sharma R."/>
            <person name="Ronald P.C."/>
            <person name="Panaud O."/>
            <person name="Kellogg E.A."/>
            <person name="Brutnell T.P."/>
            <person name="Doust A.N."/>
            <person name="Tuskan G.A."/>
            <person name="Rokhsar D."/>
            <person name="Devos K.M."/>
        </authorList>
    </citation>
    <scope>NUCLEOTIDE SEQUENCE [LARGE SCALE GENOMIC DNA]</scope>
    <source>
        <strain evidence="2">cv. Yugu1</strain>
    </source>
</reference>